<comment type="similarity">
    <text evidence="1">Belongs to the short-chain dehydrogenases/reductases (SDR) family.</text>
</comment>
<protein>
    <submittedName>
        <fullName evidence="4">NAD(P)-binding protein</fullName>
    </submittedName>
</protein>
<dbReference type="EMBL" id="KV424016">
    <property type="protein sequence ID" value="KZT54356.1"/>
    <property type="molecule type" value="Genomic_DNA"/>
</dbReference>
<accession>A0A165E914</accession>
<keyword evidence="5" id="KW-1185">Reference proteome</keyword>
<dbReference type="InterPro" id="IPR051468">
    <property type="entry name" value="Fungal_SecMetab_SDRs"/>
</dbReference>
<dbReference type="AlphaFoldDB" id="A0A165E914"/>
<dbReference type="OrthoDB" id="7289984at2759"/>
<evidence type="ECO:0000313" key="4">
    <source>
        <dbReference type="EMBL" id="KZT54356.1"/>
    </source>
</evidence>
<dbReference type="Proteomes" id="UP000076842">
    <property type="component" value="Unassembled WGS sequence"/>
</dbReference>
<dbReference type="InParanoid" id="A0A165E914"/>
<dbReference type="PANTHER" id="PTHR43544:SF7">
    <property type="entry name" value="NADB-LER2"/>
    <property type="match status" value="1"/>
</dbReference>
<dbReference type="FunCoup" id="A0A165E914">
    <property type="interactions" value="140"/>
</dbReference>
<dbReference type="Gene3D" id="3.40.50.720">
    <property type="entry name" value="NAD(P)-binding Rossmann-like Domain"/>
    <property type="match status" value="1"/>
</dbReference>
<dbReference type="GO" id="GO:0016491">
    <property type="term" value="F:oxidoreductase activity"/>
    <property type="evidence" value="ECO:0007669"/>
    <property type="project" value="UniProtKB-KW"/>
</dbReference>
<evidence type="ECO:0000256" key="3">
    <source>
        <dbReference type="ARBA" id="ARBA00023002"/>
    </source>
</evidence>
<dbReference type="Pfam" id="PF00106">
    <property type="entry name" value="adh_short"/>
    <property type="match status" value="1"/>
</dbReference>
<dbReference type="InterPro" id="IPR036291">
    <property type="entry name" value="NAD(P)-bd_dom_sf"/>
</dbReference>
<evidence type="ECO:0000256" key="2">
    <source>
        <dbReference type="ARBA" id="ARBA00022857"/>
    </source>
</evidence>
<dbReference type="PRINTS" id="PR00081">
    <property type="entry name" value="GDHRDH"/>
</dbReference>
<organism evidence="4 5">
    <name type="scientific">Calocera cornea HHB12733</name>
    <dbReference type="NCBI Taxonomy" id="1353952"/>
    <lineage>
        <taxon>Eukaryota</taxon>
        <taxon>Fungi</taxon>
        <taxon>Dikarya</taxon>
        <taxon>Basidiomycota</taxon>
        <taxon>Agaricomycotina</taxon>
        <taxon>Dacrymycetes</taxon>
        <taxon>Dacrymycetales</taxon>
        <taxon>Dacrymycetaceae</taxon>
        <taxon>Calocera</taxon>
    </lineage>
</organism>
<keyword evidence="2" id="KW-0521">NADP</keyword>
<dbReference type="GO" id="GO:0005737">
    <property type="term" value="C:cytoplasm"/>
    <property type="evidence" value="ECO:0007669"/>
    <property type="project" value="TreeGrafter"/>
</dbReference>
<reference evidence="4 5" key="1">
    <citation type="journal article" date="2016" name="Mol. Biol. Evol.">
        <title>Comparative Genomics of Early-Diverging Mushroom-Forming Fungi Provides Insights into the Origins of Lignocellulose Decay Capabilities.</title>
        <authorList>
            <person name="Nagy L.G."/>
            <person name="Riley R."/>
            <person name="Tritt A."/>
            <person name="Adam C."/>
            <person name="Daum C."/>
            <person name="Floudas D."/>
            <person name="Sun H."/>
            <person name="Yadav J.S."/>
            <person name="Pangilinan J."/>
            <person name="Larsson K.H."/>
            <person name="Matsuura K."/>
            <person name="Barry K."/>
            <person name="Labutti K."/>
            <person name="Kuo R."/>
            <person name="Ohm R.A."/>
            <person name="Bhattacharya S.S."/>
            <person name="Shirouzu T."/>
            <person name="Yoshinaga Y."/>
            <person name="Martin F.M."/>
            <person name="Grigoriev I.V."/>
            <person name="Hibbett D.S."/>
        </authorList>
    </citation>
    <scope>NUCLEOTIDE SEQUENCE [LARGE SCALE GENOMIC DNA]</scope>
    <source>
        <strain evidence="4 5">HHB12733</strain>
    </source>
</reference>
<dbReference type="SUPFAM" id="SSF51735">
    <property type="entry name" value="NAD(P)-binding Rossmann-fold domains"/>
    <property type="match status" value="1"/>
</dbReference>
<evidence type="ECO:0000256" key="1">
    <source>
        <dbReference type="ARBA" id="ARBA00006484"/>
    </source>
</evidence>
<sequence>MSRTSEVIKAQPSSRALHRPEPTVYLVSGANKGIGLALVTALAALPSTLVFAGAGTPSTATALHALAAQYPSKVKERAGRLDVLIANAGMHTIMEKAVEVGKEAMLEHFEVNALGPLVLFQSAHPLLARSPKPKFLIVSTMLGSVTLGPGVPFPCTPYGTSKTALNWIAVKLPGLVATDMATAAAKVDPALGGFPLITPQESAAALLGILGTAERGEEPAKLMGHDGVVYAW</sequence>
<gene>
    <name evidence="4" type="ORF">CALCODRAFT_485639</name>
</gene>
<keyword evidence="3" id="KW-0560">Oxidoreductase</keyword>
<proteinExistence type="inferred from homology"/>
<dbReference type="PANTHER" id="PTHR43544">
    <property type="entry name" value="SHORT-CHAIN DEHYDROGENASE/REDUCTASE"/>
    <property type="match status" value="1"/>
</dbReference>
<name>A0A165E914_9BASI</name>
<dbReference type="InterPro" id="IPR002347">
    <property type="entry name" value="SDR_fam"/>
</dbReference>
<evidence type="ECO:0000313" key="5">
    <source>
        <dbReference type="Proteomes" id="UP000076842"/>
    </source>
</evidence>